<feature type="region of interest" description="Disordered" evidence="1">
    <location>
        <begin position="136"/>
        <end position="171"/>
    </location>
</feature>
<evidence type="ECO:0000313" key="3">
    <source>
        <dbReference type="Proteomes" id="UP000389128"/>
    </source>
</evidence>
<accession>A0A6C2CWF0</accession>
<name>A0A6C2CWF0_9RHOO</name>
<dbReference type="OrthoDB" id="9179699at2"/>
<dbReference type="AlphaFoldDB" id="A0A6C2CWF0"/>
<organism evidence="2 3">
    <name type="scientific">Zoogloea oleivorans</name>
    <dbReference type="NCBI Taxonomy" id="1552750"/>
    <lineage>
        <taxon>Bacteria</taxon>
        <taxon>Pseudomonadati</taxon>
        <taxon>Pseudomonadota</taxon>
        <taxon>Betaproteobacteria</taxon>
        <taxon>Rhodocyclales</taxon>
        <taxon>Zoogloeaceae</taxon>
        <taxon>Zoogloea</taxon>
    </lineage>
</organism>
<feature type="compositionally biased region" description="Acidic residues" evidence="1">
    <location>
        <begin position="142"/>
        <end position="155"/>
    </location>
</feature>
<sequence>MTSIYFEDLAERYSSEIDDLRSDSEGKDVLKKRLQEKRQSFEYLMPMLEEAPEMVAPAFHGAFKLNDRKMLDKASRSTPGMPGFPRWKELAKTLVIAPWALPLIDACLNADEADGDAFLVTTVVLEWLLTEDLRRPQAASAVDDEDEDDSEDLSESGEGWMSEQGFDAIDR</sequence>
<dbReference type="Proteomes" id="UP000389128">
    <property type="component" value="Unassembled WGS sequence"/>
</dbReference>
<reference evidence="2 3" key="1">
    <citation type="submission" date="2019-01" db="EMBL/GenBank/DDBJ databases">
        <title>Zoogloea oleivorans genome sequencing and assembly.</title>
        <authorList>
            <person name="Tancsics A."/>
            <person name="Farkas M."/>
            <person name="Kriszt B."/>
            <person name="Maroti G."/>
            <person name="Horvath B."/>
        </authorList>
    </citation>
    <scope>NUCLEOTIDE SEQUENCE [LARGE SCALE GENOMIC DNA]</scope>
    <source>
        <strain evidence="2 3">Buc</strain>
    </source>
</reference>
<evidence type="ECO:0000313" key="2">
    <source>
        <dbReference type="EMBL" id="TYC58440.1"/>
    </source>
</evidence>
<comment type="caution">
    <text evidence="2">The sequence shown here is derived from an EMBL/GenBank/DDBJ whole genome shotgun (WGS) entry which is preliminary data.</text>
</comment>
<dbReference type="RefSeq" id="WP_148579140.1">
    <property type="nucleotide sequence ID" value="NZ_JAVEUW010000048.1"/>
</dbReference>
<gene>
    <name evidence="2" type="ORF">ETQ85_11195</name>
</gene>
<dbReference type="EMBL" id="SDKK01000009">
    <property type="protein sequence ID" value="TYC58440.1"/>
    <property type="molecule type" value="Genomic_DNA"/>
</dbReference>
<evidence type="ECO:0000256" key="1">
    <source>
        <dbReference type="SAM" id="MobiDB-lite"/>
    </source>
</evidence>
<proteinExistence type="predicted"/>
<keyword evidence="3" id="KW-1185">Reference proteome</keyword>
<protein>
    <submittedName>
        <fullName evidence="2">Uncharacterized protein</fullName>
    </submittedName>
</protein>